<dbReference type="InterPro" id="IPR017998">
    <property type="entry name" value="Chaperone_TCP-1"/>
</dbReference>
<dbReference type="Gene3D" id="3.50.7.10">
    <property type="entry name" value="GroEL"/>
    <property type="match status" value="1"/>
</dbReference>
<dbReference type="GO" id="GO:0016887">
    <property type="term" value="F:ATP hydrolysis activity"/>
    <property type="evidence" value="ECO:0007669"/>
    <property type="project" value="InterPro"/>
</dbReference>
<evidence type="ECO:0000256" key="1">
    <source>
        <dbReference type="ARBA" id="ARBA00004496"/>
    </source>
</evidence>
<dbReference type="PROSITE" id="PS00751">
    <property type="entry name" value="TCP1_2"/>
    <property type="match status" value="1"/>
</dbReference>
<dbReference type="GO" id="GO:0005524">
    <property type="term" value="F:ATP binding"/>
    <property type="evidence" value="ECO:0007669"/>
    <property type="project" value="UniProtKB-KW"/>
</dbReference>
<keyword evidence="4" id="KW-0963">Cytoplasm</keyword>
<dbReference type="InterPro" id="IPR027413">
    <property type="entry name" value="GROEL-like_equatorial_sf"/>
</dbReference>
<evidence type="ECO:0000256" key="6">
    <source>
        <dbReference type="ARBA" id="ARBA00022840"/>
    </source>
</evidence>
<dbReference type="Gene3D" id="3.30.260.10">
    <property type="entry name" value="TCP-1-like chaperonin intermediate domain"/>
    <property type="match status" value="1"/>
</dbReference>
<dbReference type="Pfam" id="PF00118">
    <property type="entry name" value="Cpn60_TCP1"/>
    <property type="match status" value="1"/>
</dbReference>
<dbReference type="InterPro" id="IPR027410">
    <property type="entry name" value="TCP-1-like_intermed_sf"/>
</dbReference>
<dbReference type="NCBIfam" id="NF041083">
    <property type="entry name" value="thermosome_beta"/>
    <property type="match status" value="1"/>
</dbReference>
<evidence type="ECO:0000256" key="2">
    <source>
        <dbReference type="ARBA" id="ARBA00008020"/>
    </source>
</evidence>
<dbReference type="InterPro" id="IPR054827">
    <property type="entry name" value="thermosome_alpha"/>
</dbReference>
<reference evidence="11" key="1">
    <citation type="submission" date="2024-02" db="UniProtKB">
        <authorList>
            <consortium name="WormBaseParasite"/>
        </authorList>
    </citation>
    <scope>IDENTIFICATION</scope>
</reference>
<name>A0AAF5D0T6_STRER</name>
<evidence type="ECO:0000256" key="3">
    <source>
        <dbReference type="ARBA" id="ARBA00017187"/>
    </source>
</evidence>
<keyword evidence="5 8" id="KW-0547">Nucleotide-binding</keyword>
<dbReference type="GO" id="GO:0140662">
    <property type="term" value="F:ATP-dependent protein folding chaperone"/>
    <property type="evidence" value="ECO:0007669"/>
    <property type="project" value="InterPro"/>
</dbReference>
<organism evidence="10 11">
    <name type="scientific">Strongyloides stercoralis</name>
    <name type="common">Threadworm</name>
    <dbReference type="NCBI Taxonomy" id="6248"/>
    <lineage>
        <taxon>Eukaryota</taxon>
        <taxon>Metazoa</taxon>
        <taxon>Ecdysozoa</taxon>
        <taxon>Nematoda</taxon>
        <taxon>Chromadorea</taxon>
        <taxon>Rhabditida</taxon>
        <taxon>Tylenchina</taxon>
        <taxon>Panagrolaimomorpha</taxon>
        <taxon>Strongyloidoidea</taxon>
        <taxon>Strongyloididae</taxon>
        <taxon>Strongyloides</taxon>
    </lineage>
</organism>
<dbReference type="NCBIfam" id="NF041082">
    <property type="entry name" value="thermosome_alpha"/>
    <property type="match status" value="1"/>
</dbReference>
<sequence length="767" mass="86994">MNNRKEIQKGSIMAARATASCIRTCLGPKAMLKMLMDPMGGIVMTNDGNAILREITVNHPAAKSFIEMARAQDEETGDGTTSTIIIAGDLMAKAEQFLDQNIHPNVINKAFAEALNLIIEKSNTTLSKTIDIENNDEIAQVVKSCINTKMMNNFVDFAVDIAINAIKTIAVNDGNTKDIDIKRYCRIEKVPGGNIEDSKVFKGVVVNKDIVHPKMKRRIENPRVILLDCNLEYKKGESQTALELMNEADFTKVLQHEEAEVKKMCDEIIALKPDLVITEKGISDLAQHYLVKAGITALRRLKKTDNNRLARATGAVICHDTKDLSEENVGTICELFEIKKIGDEYFTYITSSKATVSTILLRGPSKDIINEVERNLHDAIYVVRNLLLNPKIVPGGGAYEMALGSVLRSAHASTKGLVHNIFLAIADSLEVIPKVLIQNSGKHVGGEVLKQTTELRFLHSQETTDNKRSNWTYGVDGVTGKIVDMNVANIWDPLTVRLQALKTAIENCIMLLRIDDIISGTKKKDGGKYKNPYENLNPLRKSSYIPRDRNRRCRSLTFFTKLGKKTSNIKHAFSKEDLDSYSSPLYILNNDNNNTNNTNDEVFYYSSFPAINDCNKCRNFNYDKLDKYIESNKNFKLPPLNLLSLNDKKEKKKNINKNLLYKNQIQTIEEIDLQKIDKEIENELKKKKNFQKNTKFYSCEEENLINKNILVNENKRIQKLDTQIDEILHIIDRNNNEKKIQFPISKFYCPKKKYKPSVNKLIQMYNE</sequence>
<comment type="subcellular location">
    <subcellularLocation>
        <location evidence="1">Cytoplasm</location>
    </subcellularLocation>
</comment>
<dbReference type="PRINTS" id="PR00304">
    <property type="entry name" value="TCOMPLEXTCP1"/>
</dbReference>
<dbReference type="GO" id="GO:0005832">
    <property type="term" value="C:chaperonin-containing T-complex"/>
    <property type="evidence" value="ECO:0007669"/>
    <property type="project" value="UniProtKB-ARBA"/>
</dbReference>
<evidence type="ECO:0000256" key="8">
    <source>
        <dbReference type="RuleBase" id="RU004187"/>
    </source>
</evidence>
<dbReference type="PROSITE" id="PS00750">
    <property type="entry name" value="TCP1_1"/>
    <property type="match status" value="1"/>
</dbReference>
<dbReference type="SUPFAM" id="SSF52029">
    <property type="entry name" value="GroEL apical domain-like"/>
    <property type="match status" value="1"/>
</dbReference>
<keyword evidence="6 8" id="KW-0067">ATP-binding</keyword>
<accession>A0AAF5D0T6</accession>
<dbReference type="NCBIfam" id="TIGR02344">
    <property type="entry name" value="chap_CCT_gamma"/>
    <property type="match status" value="1"/>
</dbReference>
<dbReference type="FunFam" id="1.10.560.10:FF:000085">
    <property type="entry name" value="T-complex protein 1 subunit gamma"/>
    <property type="match status" value="1"/>
</dbReference>
<evidence type="ECO:0000256" key="9">
    <source>
        <dbReference type="RuleBase" id="RU004191"/>
    </source>
</evidence>
<dbReference type="FunFam" id="3.50.7.10:FF:000005">
    <property type="entry name" value="T-complex protein 1 subunit gamma"/>
    <property type="match status" value="1"/>
</dbReference>
<dbReference type="GO" id="GO:0051082">
    <property type="term" value="F:unfolded protein binding"/>
    <property type="evidence" value="ECO:0007669"/>
    <property type="project" value="InterPro"/>
</dbReference>
<evidence type="ECO:0000256" key="4">
    <source>
        <dbReference type="ARBA" id="ARBA00022490"/>
    </source>
</evidence>
<protein>
    <recommendedName>
        <fullName evidence="3 9">T-complex protein 1 subunit gamma</fullName>
    </recommendedName>
</protein>
<keyword evidence="7 8" id="KW-0143">Chaperone</keyword>
<dbReference type="PANTHER" id="PTHR11353">
    <property type="entry name" value="CHAPERONIN"/>
    <property type="match status" value="1"/>
</dbReference>
<evidence type="ECO:0000256" key="7">
    <source>
        <dbReference type="ARBA" id="ARBA00023186"/>
    </source>
</evidence>
<proteinExistence type="inferred from homology"/>
<dbReference type="AlphaFoldDB" id="A0AAF5D0T6"/>
<dbReference type="PROSITE" id="PS00995">
    <property type="entry name" value="TCP1_3"/>
    <property type="match status" value="1"/>
</dbReference>
<dbReference type="SUPFAM" id="SSF54849">
    <property type="entry name" value="GroEL-intermediate domain like"/>
    <property type="match status" value="1"/>
</dbReference>
<dbReference type="Proteomes" id="UP000035681">
    <property type="component" value="Unplaced"/>
</dbReference>
<dbReference type="InterPro" id="IPR002423">
    <property type="entry name" value="Cpn60/GroEL/TCP-1"/>
</dbReference>
<dbReference type="InterPro" id="IPR002194">
    <property type="entry name" value="Chaperonin_TCP-1_CS"/>
</dbReference>
<dbReference type="Gene3D" id="1.10.560.10">
    <property type="entry name" value="GroEL-like equatorial domain"/>
    <property type="match status" value="1"/>
</dbReference>
<dbReference type="SUPFAM" id="SSF48592">
    <property type="entry name" value="GroEL equatorial domain-like"/>
    <property type="match status" value="1"/>
</dbReference>
<evidence type="ECO:0000313" key="11">
    <source>
        <dbReference type="WBParaSite" id="TCONS_00005006.p1"/>
    </source>
</evidence>
<comment type="similarity">
    <text evidence="2 8">Belongs to the TCP-1 chaperonin family.</text>
</comment>
<dbReference type="InterPro" id="IPR053374">
    <property type="entry name" value="TCP-1_chaperonin"/>
</dbReference>
<evidence type="ECO:0000256" key="5">
    <source>
        <dbReference type="ARBA" id="ARBA00022741"/>
    </source>
</evidence>
<dbReference type="WBParaSite" id="TCONS_00005006.p1">
    <property type="protein sequence ID" value="TCONS_00005006.p1"/>
    <property type="gene ID" value="XLOC_003324"/>
</dbReference>
<dbReference type="InterPro" id="IPR012719">
    <property type="entry name" value="Chap_CCT_gamma"/>
</dbReference>
<dbReference type="InterPro" id="IPR027409">
    <property type="entry name" value="GroEL-like_apical_dom_sf"/>
</dbReference>
<keyword evidence="10" id="KW-1185">Reference proteome</keyword>
<evidence type="ECO:0000313" key="10">
    <source>
        <dbReference type="Proteomes" id="UP000035681"/>
    </source>
</evidence>